<dbReference type="GO" id="GO:0070086">
    <property type="term" value="P:ubiquitin-dependent endocytosis"/>
    <property type="evidence" value="ECO:0007669"/>
    <property type="project" value="TreeGrafter"/>
</dbReference>
<dbReference type="InterPro" id="IPR050357">
    <property type="entry name" value="Arrestin_domain-protein"/>
</dbReference>
<sequence>MKSALPRYSTLEPLLPSPSTLSTPSSAESSDSSTQRYSAQLPRYSAILNSPPPAGQRRVPRAQQQTEHTFRLSKTEGKSNYSGNASGKPWATMTVLSTSLAKHKVPRFFGGDQIAGFVELELEAPLAVQSVSISLRGKIITSPLVDGAHQFLDHSFIVWSKTQGDPRTVLSSSSSTNSNTNSKKFDGKLQGSYSWTFSFPFPTQVTVPARGERSVESYPSPQTVQERDISARVEYELTLRIAHGMFKADSKVQTNVLYIPKILPDLLPLLRQHAYREGKPLIGPHEDVGGWTTLPKVSVRGALNRKPVLLDCVLSLGGPTCYTRGTVIPCYITISSTNPEALDRLASPDTINARLVRHVKFYKDSKKLLGVTEEVAEIQTAVWWIPSDLSIQETGRRCLEGEIHLDKDLQPSCDLVLFRIEYFVELLPFKSLLIETNASKKESVLLSYPIEIGTFHADGPTPKPFTKPLKKITSSKHRGSPNSQWPLAADARLAGLL</sequence>
<feature type="compositionally biased region" description="Basic and acidic residues" evidence="1">
    <location>
        <begin position="68"/>
        <end position="77"/>
    </location>
</feature>
<dbReference type="EMBL" id="ML213591">
    <property type="protein sequence ID" value="TFK43922.1"/>
    <property type="molecule type" value="Genomic_DNA"/>
</dbReference>
<protein>
    <recommendedName>
        <fullName evidence="2">Arrestin-like N-terminal domain-containing protein</fullName>
    </recommendedName>
</protein>
<dbReference type="PANTHER" id="PTHR11188">
    <property type="entry name" value="ARRESTIN DOMAIN CONTAINING PROTEIN"/>
    <property type="match status" value="1"/>
</dbReference>
<dbReference type="InterPro" id="IPR011021">
    <property type="entry name" value="Arrestin-like_N"/>
</dbReference>
<dbReference type="GO" id="GO:0030674">
    <property type="term" value="F:protein-macromolecule adaptor activity"/>
    <property type="evidence" value="ECO:0007669"/>
    <property type="project" value="TreeGrafter"/>
</dbReference>
<dbReference type="GO" id="GO:0005886">
    <property type="term" value="C:plasma membrane"/>
    <property type="evidence" value="ECO:0007669"/>
    <property type="project" value="TreeGrafter"/>
</dbReference>
<feature type="region of interest" description="Disordered" evidence="1">
    <location>
        <begin position="1"/>
        <end position="87"/>
    </location>
</feature>
<name>A0A5C3MEZ2_9AGAR</name>
<dbReference type="OrthoDB" id="3262423at2759"/>
<feature type="domain" description="Arrestin-like N-terminal" evidence="2">
    <location>
        <begin position="107"/>
        <end position="206"/>
    </location>
</feature>
<evidence type="ECO:0000256" key="1">
    <source>
        <dbReference type="SAM" id="MobiDB-lite"/>
    </source>
</evidence>
<feature type="compositionally biased region" description="Low complexity" evidence="1">
    <location>
        <begin position="9"/>
        <end position="34"/>
    </location>
</feature>
<dbReference type="InterPro" id="IPR014752">
    <property type="entry name" value="Arrestin-like_C"/>
</dbReference>
<reference evidence="3 4" key="1">
    <citation type="journal article" date="2019" name="Nat. Ecol. Evol.">
        <title>Megaphylogeny resolves global patterns of mushroom evolution.</title>
        <authorList>
            <person name="Varga T."/>
            <person name="Krizsan K."/>
            <person name="Foldi C."/>
            <person name="Dima B."/>
            <person name="Sanchez-Garcia M."/>
            <person name="Sanchez-Ramirez S."/>
            <person name="Szollosi G.J."/>
            <person name="Szarkandi J.G."/>
            <person name="Papp V."/>
            <person name="Albert L."/>
            <person name="Andreopoulos W."/>
            <person name="Angelini C."/>
            <person name="Antonin V."/>
            <person name="Barry K.W."/>
            <person name="Bougher N.L."/>
            <person name="Buchanan P."/>
            <person name="Buyck B."/>
            <person name="Bense V."/>
            <person name="Catcheside P."/>
            <person name="Chovatia M."/>
            <person name="Cooper J."/>
            <person name="Damon W."/>
            <person name="Desjardin D."/>
            <person name="Finy P."/>
            <person name="Geml J."/>
            <person name="Haridas S."/>
            <person name="Hughes K."/>
            <person name="Justo A."/>
            <person name="Karasinski D."/>
            <person name="Kautmanova I."/>
            <person name="Kiss B."/>
            <person name="Kocsube S."/>
            <person name="Kotiranta H."/>
            <person name="LaButti K.M."/>
            <person name="Lechner B.E."/>
            <person name="Liimatainen K."/>
            <person name="Lipzen A."/>
            <person name="Lukacs Z."/>
            <person name="Mihaltcheva S."/>
            <person name="Morgado L.N."/>
            <person name="Niskanen T."/>
            <person name="Noordeloos M.E."/>
            <person name="Ohm R.A."/>
            <person name="Ortiz-Santana B."/>
            <person name="Ovrebo C."/>
            <person name="Racz N."/>
            <person name="Riley R."/>
            <person name="Savchenko A."/>
            <person name="Shiryaev A."/>
            <person name="Soop K."/>
            <person name="Spirin V."/>
            <person name="Szebenyi C."/>
            <person name="Tomsovsky M."/>
            <person name="Tulloss R.E."/>
            <person name="Uehling J."/>
            <person name="Grigoriev I.V."/>
            <person name="Vagvolgyi C."/>
            <person name="Papp T."/>
            <person name="Martin F.M."/>
            <person name="Miettinen O."/>
            <person name="Hibbett D.S."/>
            <person name="Nagy L.G."/>
        </authorList>
    </citation>
    <scope>NUCLEOTIDE SEQUENCE [LARGE SCALE GENOMIC DNA]</scope>
    <source>
        <strain evidence="3 4">CBS 166.37</strain>
    </source>
</reference>
<dbReference type="Gene3D" id="2.60.40.640">
    <property type="match status" value="1"/>
</dbReference>
<dbReference type="GO" id="GO:0031625">
    <property type="term" value="F:ubiquitin protein ligase binding"/>
    <property type="evidence" value="ECO:0007669"/>
    <property type="project" value="TreeGrafter"/>
</dbReference>
<feature type="compositionally biased region" description="Basic residues" evidence="1">
    <location>
        <begin position="468"/>
        <end position="479"/>
    </location>
</feature>
<proteinExistence type="predicted"/>
<dbReference type="Pfam" id="PF00339">
    <property type="entry name" value="Arrestin_N"/>
    <property type="match status" value="1"/>
</dbReference>
<dbReference type="PANTHER" id="PTHR11188:SF161">
    <property type="entry name" value="PH-RESPONSE REGULATOR PROTEIN PALF_RIM8"/>
    <property type="match status" value="1"/>
</dbReference>
<dbReference type="AlphaFoldDB" id="A0A5C3MEZ2"/>
<dbReference type="GO" id="GO:0005829">
    <property type="term" value="C:cytosol"/>
    <property type="evidence" value="ECO:0007669"/>
    <property type="project" value="TreeGrafter"/>
</dbReference>
<feature type="region of interest" description="Disordered" evidence="1">
    <location>
        <begin position="459"/>
        <end position="485"/>
    </location>
</feature>
<evidence type="ECO:0000259" key="2">
    <source>
        <dbReference type="Pfam" id="PF00339"/>
    </source>
</evidence>
<accession>A0A5C3MEZ2</accession>
<organism evidence="3 4">
    <name type="scientific">Crucibulum laeve</name>
    <dbReference type="NCBI Taxonomy" id="68775"/>
    <lineage>
        <taxon>Eukaryota</taxon>
        <taxon>Fungi</taxon>
        <taxon>Dikarya</taxon>
        <taxon>Basidiomycota</taxon>
        <taxon>Agaricomycotina</taxon>
        <taxon>Agaricomycetes</taxon>
        <taxon>Agaricomycetidae</taxon>
        <taxon>Agaricales</taxon>
        <taxon>Agaricineae</taxon>
        <taxon>Nidulariaceae</taxon>
        <taxon>Crucibulum</taxon>
    </lineage>
</organism>
<evidence type="ECO:0000313" key="3">
    <source>
        <dbReference type="EMBL" id="TFK43922.1"/>
    </source>
</evidence>
<evidence type="ECO:0000313" key="4">
    <source>
        <dbReference type="Proteomes" id="UP000308652"/>
    </source>
</evidence>
<keyword evidence="4" id="KW-1185">Reference proteome</keyword>
<gene>
    <name evidence="3" type="ORF">BDQ12DRAFT_719096</name>
</gene>
<dbReference type="Proteomes" id="UP000308652">
    <property type="component" value="Unassembled WGS sequence"/>
</dbReference>